<protein>
    <submittedName>
        <fullName evidence="7">Iron uptake system component EfeO</fullName>
    </submittedName>
</protein>
<dbReference type="GO" id="GO:0030313">
    <property type="term" value="C:cell envelope"/>
    <property type="evidence" value="ECO:0007669"/>
    <property type="project" value="UniProtKB-SubCell"/>
</dbReference>
<dbReference type="Pfam" id="PF09375">
    <property type="entry name" value="Peptidase_M75"/>
    <property type="match status" value="1"/>
</dbReference>
<keyword evidence="8" id="KW-1185">Reference proteome</keyword>
<keyword evidence="3" id="KW-0732">Signal</keyword>
<dbReference type="CDD" id="cd14656">
    <property type="entry name" value="Imelysin-like_EfeO"/>
    <property type="match status" value="1"/>
</dbReference>
<evidence type="ECO:0000256" key="4">
    <source>
        <dbReference type="SAM" id="MobiDB-lite"/>
    </source>
</evidence>
<organism evidence="7 8">
    <name type="scientific">Actinopolymorpha pittospori</name>
    <dbReference type="NCBI Taxonomy" id="648752"/>
    <lineage>
        <taxon>Bacteria</taxon>
        <taxon>Bacillati</taxon>
        <taxon>Actinomycetota</taxon>
        <taxon>Actinomycetes</taxon>
        <taxon>Propionibacteriales</taxon>
        <taxon>Actinopolymorphaceae</taxon>
        <taxon>Actinopolymorpha</taxon>
    </lineage>
</organism>
<dbReference type="InterPro" id="IPR038352">
    <property type="entry name" value="Imelysin_sf"/>
</dbReference>
<dbReference type="PANTHER" id="PTHR39192:SF1">
    <property type="entry name" value="IRON UPTAKE SYSTEM COMPONENT EFEO"/>
    <property type="match status" value="1"/>
</dbReference>
<evidence type="ECO:0000313" key="7">
    <source>
        <dbReference type="EMBL" id="MBE1609798.1"/>
    </source>
</evidence>
<dbReference type="InterPro" id="IPR018976">
    <property type="entry name" value="Imelysin-like"/>
</dbReference>
<evidence type="ECO:0000256" key="5">
    <source>
        <dbReference type="SAM" id="Phobius"/>
    </source>
</evidence>
<name>A0A927RN88_9ACTN</name>
<dbReference type="Gene3D" id="1.20.1420.20">
    <property type="entry name" value="M75 peptidase, HXXE motif"/>
    <property type="match status" value="1"/>
</dbReference>
<feature type="domain" description="Imelysin-like" evidence="6">
    <location>
        <begin position="212"/>
        <end position="440"/>
    </location>
</feature>
<evidence type="ECO:0000313" key="8">
    <source>
        <dbReference type="Proteomes" id="UP000638648"/>
    </source>
</evidence>
<accession>A0A927RN88</accession>
<reference evidence="7" key="1">
    <citation type="submission" date="2020-10" db="EMBL/GenBank/DDBJ databases">
        <title>Sequencing the genomes of 1000 actinobacteria strains.</title>
        <authorList>
            <person name="Klenk H.-P."/>
        </authorList>
    </citation>
    <scope>NUCLEOTIDE SEQUENCE</scope>
    <source>
        <strain evidence="7">DSM 45354</strain>
    </source>
</reference>
<evidence type="ECO:0000256" key="3">
    <source>
        <dbReference type="ARBA" id="ARBA00022729"/>
    </source>
</evidence>
<dbReference type="PANTHER" id="PTHR39192">
    <property type="entry name" value="IRON UPTAKE SYSTEM COMPONENT EFEO"/>
    <property type="match status" value="1"/>
</dbReference>
<comment type="caution">
    <text evidence="7">The sequence shown here is derived from an EMBL/GenBank/DDBJ whole genome shotgun (WGS) entry which is preliminary data.</text>
</comment>
<evidence type="ECO:0000256" key="1">
    <source>
        <dbReference type="ARBA" id="ARBA00004196"/>
    </source>
</evidence>
<keyword evidence="5" id="KW-0472">Membrane</keyword>
<sequence length="451" mass="47603">MSVEPDADSDAHAGPAGTPDHPASAATKPTAQRGRRSLQAAAGLGVALVLAGAITTAAVVTGTDERSSVSERPGSGSAGTATVHKSAPAPPALYPGMPHTSVSVAPGSCGKGWTKPRAGVQVFDLHNTAASGTEVYLTDPRTGKVFGEVEGLAPGTSRPMLVDLGSGSYRFRCLQEDTDAITGPTVVVPGDRPQGPASLPVTQHDVIPPTLGYQKWIGTRMSDLVEATAKLRADIDDGDLAAARRDWLSAHLVYERMGAAYGTFGDADGAINGTAARTPDAVRDPGFTGFHRIEYGLWHGESAASLRTHAAKLDSDVRALRTTWMQARMDPADMGLRAHEIIENTEQFELTGRTDYGSGSNLATARANIDGTREILRRLDALLAPRDPDLARLNAALDRAQAALDAQNHHGTWTPLGKLTHDQRQRINADFGDLLEQLAPVAAIFDIRRTA</sequence>
<dbReference type="Proteomes" id="UP000638648">
    <property type="component" value="Unassembled WGS sequence"/>
</dbReference>
<feature type="transmembrane region" description="Helical" evidence="5">
    <location>
        <begin position="38"/>
        <end position="60"/>
    </location>
</feature>
<dbReference type="EMBL" id="JADBEM010000001">
    <property type="protein sequence ID" value="MBE1609798.1"/>
    <property type="molecule type" value="Genomic_DNA"/>
</dbReference>
<keyword evidence="5" id="KW-0812">Transmembrane</keyword>
<keyword evidence="5" id="KW-1133">Transmembrane helix</keyword>
<feature type="region of interest" description="Disordered" evidence="4">
    <location>
        <begin position="61"/>
        <end position="94"/>
    </location>
</feature>
<comment type="subcellular location">
    <subcellularLocation>
        <location evidence="1">Cell envelope</location>
    </subcellularLocation>
</comment>
<comment type="similarity">
    <text evidence="2">Belongs to the EfeM/EfeO family.</text>
</comment>
<gene>
    <name evidence="7" type="ORF">HEB94_006646</name>
</gene>
<dbReference type="RefSeq" id="WP_202896668.1">
    <property type="nucleotide sequence ID" value="NZ_BAABJL010000106.1"/>
</dbReference>
<dbReference type="AlphaFoldDB" id="A0A927RN88"/>
<evidence type="ECO:0000256" key="2">
    <source>
        <dbReference type="ARBA" id="ARBA00005989"/>
    </source>
</evidence>
<dbReference type="InterPro" id="IPR034981">
    <property type="entry name" value="Imelysin-like_EfeO/Algp7"/>
</dbReference>
<dbReference type="InterPro" id="IPR050894">
    <property type="entry name" value="EfeM/EfeO_iron_uptake"/>
</dbReference>
<evidence type="ECO:0000259" key="6">
    <source>
        <dbReference type="Pfam" id="PF09375"/>
    </source>
</evidence>
<proteinExistence type="inferred from homology"/>
<feature type="region of interest" description="Disordered" evidence="4">
    <location>
        <begin position="1"/>
        <end position="35"/>
    </location>
</feature>